<gene>
    <name evidence="1" type="ORF">HPBE_LOCUS1976</name>
</gene>
<name>A0A183F733_HELPZ</name>
<reference evidence="1 2" key="1">
    <citation type="submission" date="2018-11" db="EMBL/GenBank/DDBJ databases">
        <authorList>
            <consortium name="Pathogen Informatics"/>
        </authorList>
    </citation>
    <scope>NUCLEOTIDE SEQUENCE [LARGE SCALE GENOMIC DNA]</scope>
</reference>
<dbReference type="AlphaFoldDB" id="A0A183F733"/>
<evidence type="ECO:0000313" key="1">
    <source>
        <dbReference type="EMBL" id="VDO22457.1"/>
    </source>
</evidence>
<protein>
    <submittedName>
        <fullName evidence="1 3">Uncharacterized protein</fullName>
    </submittedName>
</protein>
<reference evidence="3" key="2">
    <citation type="submission" date="2019-09" db="UniProtKB">
        <authorList>
            <consortium name="WormBaseParasite"/>
        </authorList>
    </citation>
    <scope>IDENTIFICATION</scope>
</reference>
<dbReference type="WBParaSite" id="HPBE_0000197501-mRNA-1">
    <property type="protein sequence ID" value="HPBE_0000197501-mRNA-1"/>
    <property type="gene ID" value="HPBE_0000197501"/>
</dbReference>
<evidence type="ECO:0000313" key="3">
    <source>
        <dbReference type="WBParaSite" id="HPBE_0000197501-mRNA-1"/>
    </source>
</evidence>
<keyword evidence="2" id="KW-1185">Reference proteome</keyword>
<accession>A0A3P7UKG3</accession>
<sequence>MVRRKSIMQKIAIDQCFYFPSYGTNVPSCDTICVLDWAAETERFKTEKRRSPYTKVAVEARLVQLFDLCRRQLDLMYFRYQDQKLMERRQSWERHDYDDG</sequence>
<accession>A0A183F733</accession>
<proteinExistence type="predicted"/>
<evidence type="ECO:0000313" key="2">
    <source>
        <dbReference type="Proteomes" id="UP000050761"/>
    </source>
</evidence>
<dbReference type="OrthoDB" id="5868703at2759"/>
<organism evidence="2 3">
    <name type="scientific">Heligmosomoides polygyrus</name>
    <name type="common">Parasitic roundworm</name>
    <dbReference type="NCBI Taxonomy" id="6339"/>
    <lineage>
        <taxon>Eukaryota</taxon>
        <taxon>Metazoa</taxon>
        <taxon>Ecdysozoa</taxon>
        <taxon>Nematoda</taxon>
        <taxon>Chromadorea</taxon>
        <taxon>Rhabditida</taxon>
        <taxon>Rhabditina</taxon>
        <taxon>Rhabditomorpha</taxon>
        <taxon>Strongyloidea</taxon>
        <taxon>Heligmosomidae</taxon>
        <taxon>Heligmosomoides</taxon>
    </lineage>
</organism>
<dbReference type="EMBL" id="UZAH01002572">
    <property type="protein sequence ID" value="VDO22457.1"/>
    <property type="molecule type" value="Genomic_DNA"/>
</dbReference>
<dbReference type="Proteomes" id="UP000050761">
    <property type="component" value="Unassembled WGS sequence"/>
</dbReference>